<dbReference type="Proteomes" id="UP000886740">
    <property type="component" value="Unassembled WGS sequence"/>
</dbReference>
<dbReference type="InterPro" id="IPR013784">
    <property type="entry name" value="Carb-bd-like_fold"/>
</dbReference>
<feature type="signal peptide" evidence="4">
    <location>
        <begin position="1"/>
        <end position="19"/>
    </location>
</feature>
<accession>A0A9D2BFW6</accession>
<evidence type="ECO:0000256" key="4">
    <source>
        <dbReference type="SAM" id="SignalP"/>
    </source>
</evidence>
<dbReference type="InterPro" id="IPR041700">
    <property type="entry name" value="OMP_b-brl_3"/>
</dbReference>
<evidence type="ECO:0000256" key="1">
    <source>
        <dbReference type="ARBA" id="ARBA00004442"/>
    </source>
</evidence>
<dbReference type="PANTHER" id="PTHR40980">
    <property type="entry name" value="PLUG DOMAIN-CONTAINING PROTEIN"/>
    <property type="match status" value="1"/>
</dbReference>
<dbReference type="InterPro" id="IPR012910">
    <property type="entry name" value="Plug_dom"/>
</dbReference>
<dbReference type="Gene3D" id="2.170.130.10">
    <property type="entry name" value="TonB-dependent receptor, plug domain"/>
    <property type="match status" value="1"/>
</dbReference>
<dbReference type="Gene3D" id="2.40.170.20">
    <property type="entry name" value="TonB-dependent receptor, beta-barrel domain"/>
    <property type="match status" value="1"/>
</dbReference>
<dbReference type="Pfam" id="PF14905">
    <property type="entry name" value="OMP_b-brl_3"/>
    <property type="match status" value="1"/>
</dbReference>
<dbReference type="GO" id="GO:0009279">
    <property type="term" value="C:cell outer membrane"/>
    <property type="evidence" value="ECO:0007669"/>
    <property type="project" value="UniProtKB-SubCell"/>
</dbReference>
<proteinExistence type="predicted"/>
<gene>
    <name evidence="7" type="ORF">H9977_05975</name>
</gene>
<keyword evidence="2" id="KW-0472">Membrane</keyword>
<evidence type="ECO:0000259" key="6">
    <source>
        <dbReference type="Pfam" id="PF14905"/>
    </source>
</evidence>
<dbReference type="SUPFAM" id="SSF49452">
    <property type="entry name" value="Starch-binding domain-like"/>
    <property type="match status" value="1"/>
</dbReference>
<evidence type="ECO:0000256" key="3">
    <source>
        <dbReference type="ARBA" id="ARBA00023237"/>
    </source>
</evidence>
<dbReference type="PANTHER" id="PTHR40980:SF4">
    <property type="entry name" value="TONB-DEPENDENT RECEPTOR-LIKE BETA-BARREL DOMAIN-CONTAINING PROTEIN"/>
    <property type="match status" value="1"/>
</dbReference>
<keyword evidence="3" id="KW-0998">Cell outer membrane</keyword>
<feature type="domain" description="Outer membrane protein beta-barrel" evidence="6">
    <location>
        <begin position="377"/>
        <end position="780"/>
    </location>
</feature>
<name>A0A9D2BFW6_9BACT</name>
<feature type="domain" description="TonB-dependent receptor plug" evidence="5">
    <location>
        <begin position="148"/>
        <end position="211"/>
    </location>
</feature>
<organism evidence="7 8">
    <name type="scientific">Candidatus Parabacteroides intestinipullorum</name>
    <dbReference type="NCBI Taxonomy" id="2838723"/>
    <lineage>
        <taxon>Bacteria</taxon>
        <taxon>Pseudomonadati</taxon>
        <taxon>Bacteroidota</taxon>
        <taxon>Bacteroidia</taxon>
        <taxon>Bacteroidales</taxon>
        <taxon>Tannerellaceae</taxon>
        <taxon>Parabacteroides</taxon>
    </lineage>
</organism>
<keyword evidence="4" id="KW-0732">Signal</keyword>
<sequence length="804" mass="91484">MKRLLFLLTLCLFSTLLYAAPTDFRIKGYLVDAKNGATIDFADVLLFQRDRTTPIAQTIPDGQGQFLFSQVPNGTYTLMVRLVGYDIYASKPFELKETSRIDLGKINMTPLEVGLSEVEVVADKRQLIYKLDKKVVEASSNLMGDGGSAVDVLENTPSVRVDANGDITFRGSSGFLVYVDGKPSVFSGTQALEQVPAGQIENIEIITTPSAKHDTEGEVGIINIITKKHFLKGLSGMVNLSGSTWLTRRADFLINQQNNHSRWFLGGQWADKLSKSEHVLKSTTYREEGTYALDADGPQEGNRFNYSLKGGWSLELPMTTFEINAEGGHGGRTHNGDMIYRETRTLGGNAPVTAVYNNNNDFENSEDFGQGSIAAKHRFNDKGHQIAASLYFKYGGNSLEYSFNELTDMQGKRADGMCYYEAEFRNTWRANLDYTLPISEKSKLEAGYQYYSYFEDGDYEMEWWNPESGEFEKQPEAYNTFFFREAINSIYAIYSGTWNRFDAQIGLRGEHTMTKLLSSIPDASRINKRFEVFPSLHLGYSLPREQKILLAYSYRTTRPQLWFMEPYLTYNDFYSAVIGNPDIRPEYIHSMEMNYQKAFGENSFSATLFHRFRKDKVERLRVPYEGAVTLDSMANVGRDYSTGLEVSLNLHPTRWWNTTLNGNIYHYKVVNELAAGGKHASSTNYDFLWNNLFTLGKYTRLQLDGSFVGPSVTTQGKSDAYWYANVAVRQQLFNRRLTATLAFKDVFRSARYINDIQTADLSMYTKIRPKYPQILLTVSYTFNSFKAKPTQEKEDRNELFEGIK</sequence>
<evidence type="ECO:0000256" key="2">
    <source>
        <dbReference type="ARBA" id="ARBA00023136"/>
    </source>
</evidence>
<dbReference type="Pfam" id="PF13620">
    <property type="entry name" value="CarboxypepD_reg"/>
    <property type="match status" value="1"/>
</dbReference>
<dbReference type="InterPro" id="IPR036942">
    <property type="entry name" value="Beta-barrel_TonB_sf"/>
</dbReference>
<comment type="caution">
    <text evidence="7">The sequence shown here is derived from an EMBL/GenBank/DDBJ whole genome shotgun (WGS) entry which is preliminary data.</text>
</comment>
<comment type="subcellular location">
    <subcellularLocation>
        <location evidence="1">Cell outer membrane</location>
    </subcellularLocation>
</comment>
<dbReference type="EMBL" id="DXEL01000044">
    <property type="protein sequence ID" value="HIX74563.1"/>
    <property type="molecule type" value="Genomic_DNA"/>
</dbReference>
<dbReference type="Gene3D" id="2.60.40.1120">
    <property type="entry name" value="Carboxypeptidase-like, regulatory domain"/>
    <property type="match status" value="1"/>
</dbReference>
<evidence type="ECO:0000313" key="8">
    <source>
        <dbReference type="Proteomes" id="UP000886740"/>
    </source>
</evidence>
<protein>
    <submittedName>
        <fullName evidence="7">TonB-dependent receptor family protein</fullName>
    </submittedName>
</protein>
<keyword evidence="7" id="KW-0675">Receptor</keyword>
<dbReference type="InterPro" id="IPR037066">
    <property type="entry name" value="Plug_dom_sf"/>
</dbReference>
<reference evidence="7" key="2">
    <citation type="submission" date="2021-04" db="EMBL/GenBank/DDBJ databases">
        <authorList>
            <person name="Gilroy R."/>
        </authorList>
    </citation>
    <scope>NUCLEOTIDE SEQUENCE</scope>
    <source>
        <strain evidence="7">ChiGjej6B6-14162</strain>
    </source>
</reference>
<feature type="chain" id="PRO_5038438339" evidence="4">
    <location>
        <begin position="20"/>
        <end position="804"/>
    </location>
</feature>
<dbReference type="AlphaFoldDB" id="A0A9D2BFW6"/>
<dbReference type="SUPFAM" id="SSF56935">
    <property type="entry name" value="Porins"/>
    <property type="match status" value="1"/>
</dbReference>
<dbReference type="Pfam" id="PF07715">
    <property type="entry name" value="Plug"/>
    <property type="match status" value="1"/>
</dbReference>
<evidence type="ECO:0000313" key="7">
    <source>
        <dbReference type="EMBL" id="HIX74563.1"/>
    </source>
</evidence>
<dbReference type="GO" id="GO:0030246">
    <property type="term" value="F:carbohydrate binding"/>
    <property type="evidence" value="ECO:0007669"/>
    <property type="project" value="InterPro"/>
</dbReference>
<reference evidence="7" key="1">
    <citation type="journal article" date="2021" name="PeerJ">
        <title>Extensive microbial diversity within the chicken gut microbiome revealed by metagenomics and culture.</title>
        <authorList>
            <person name="Gilroy R."/>
            <person name="Ravi A."/>
            <person name="Getino M."/>
            <person name="Pursley I."/>
            <person name="Horton D.L."/>
            <person name="Alikhan N.F."/>
            <person name="Baker D."/>
            <person name="Gharbi K."/>
            <person name="Hall N."/>
            <person name="Watson M."/>
            <person name="Adriaenssens E.M."/>
            <person name="Foster-Nyarko E."/>
            <person name="Jarju S."/>
            <person name="Secka A."/>
            <person name="Antonio M."/>
            <person name="Oren A."/>
            <person name="Chaudhuri R.R."/>
            <person name="La Ragione R."/>
            <person name="Hildebrand F."/>
            <person name="Pallen M.J."/>
        </authorList>
    </citation>
    <scope>NUCLEOTIDE SEQUENCE</scope>
    <source>
        <strain evidence="7">ChiGjej6B6-14162</strain>
    </source>
</reference>
<evidence type="ECO:0000259" key="5">
    <source>
        <dbReference type="Pfam" id="PF07715"/>
    </source>
</evidence>